<evidence type="ECO:0000259" key="1">
    <source>
        <dbReference type="Pfam" id="PF00501"/>
    </source>
</evidence>
<dbReference type="PANTHER" id="PTHR45527:SF1">
    <property type="entry name" value="FATTY ACID SYNTHASE"/>
    <property type="match status" value="1"/>
</dbReference>
<dbReference type="SUPFAM" id="SSF56801">
    <property type="entry name" value="Acetyl-CoA synthetase-like"/>
    <property type="match status" value="1"/>
</dbReference>
<dbReference type="InterPro" id="IPR042099">
    <property type="entry name" value="ANL_N_sf"/>
</dbReference>
<proteinExistence type="predicted"/>
<dbReference type="InterPro" id="IPR045851">
    <property type="entry name" value="AMP-bd_C_sf"/>
</dbReference>
<feature type="domain" description="AMP-dependent synthetase/ligase" evidence="1">
    <location>
        <begin position="12"/>
        <end position="355"/>
    </location>
</feature>
<gene>
    <name evidence="2" type="ORF">ACFS29_06605</name>
</gene>
<dbReference type="Proteomes" id="UP001597548">
    <property type="component" value="Unassembled WGS sequence"/>
</dbReference>
<organism evidence="2 3">
    <name type="scientific">Psychroserpens luteus</name>
    <dbReference type="NCBI Taxonomy" id="1434066"/>
    <lineage>
        <taxon>Bacteria</taxon>
        <taxon>Pseudomonadati</taxon>
        <taxon>Bacteroidota</taxon>
        <taxon>Flavobacteriia</taxon>
        <taxon>Flavobacteriales</taxon>
        <taxon>Flavobacteriaceae</taxon>
        <taxon>Psychroserpens</taxon>
    </lineage>
</organism>
<dbReference type="InterPro" id="IPR000873">
    <property type="entry name" value="AMP-dep_synth/lig_dom"/>
</dbReference>
<dbReference type="Gene3D" id="3.40.50.12780">
    <property type="entry name" value="N-terminal domain of ligase-like"/>
    <property type="match status" value="1"/>
</dbReference>
<dbReference type="RefSeq" id="WP_194508776.1">
    <property type="nucleotide sequence ID" value="NZ_JADILU010000005.1"/>
</dbReference>
<reference evidence="3" key="1">
    <citation type="journal article" date="2019" name="Int. J. Syst. Evol. Microbiol.">
        <title>The Global Catalogue of Microorganisms (GCM) 10K type strain sequencing project: providing services to taxonomists for standard genome sequencing and annotation.</title>
        <authorList>
            <consortium name="The Broad Institute Genomics Platform"/>
            <consortium name="The Broad Institute Genome Sequencing Center for Infectious Disease"/>
            <person name="Wu L."/>
            <person name="Ma J."/>
        </authorList>
    </citation>
    <scope>NUCLEOTIDE SEQUENCE [LARGE SCALE GENOMIC DNA]</scope>
    <source>
        <strain evidence="3">KCTC 32514</strain>
    </source>
</reference>
<name>A0ABW5ZTG1_9FLAO</name>
<evidence type="ECO:0000313" key="2">
    <source>
        <dbReference type="EMBL" id="MFD2915303.1"/>
    </source>
</evidence>
<sequence length="496" mass="56128">MFSKNIIQRFATMASQFSDRNAFCINETHYTYGDFWTLVSKIRTLLNTLDLVDQKIGLVVNDDLETYASIFAIWMQGMGYVPLHPKYPIERNLDIVNQADLKKVLDSSLNSGYDSSLVVKTIECETLELTTEILKISDDSLAYILFTSGSTGKPKGVQISFKNLDSFVSAFLDTGFELDHTDKCLQCFDLTFDVSVQSFLIPLIHGASVYTIPHDQIKYSYVFGLLDDHELTFGVFAPSMIRLLKPYFEEIDLKKLRYCILTAEASPVDLVKEWAECIPNAQIFNFYGPTEATIYCVYYEVKVNETIKDANGMLAIGKPFKGLETIILDENLQVVEKGNKGELYVSGNQVTSGYWKNPERNEEAFIILDYNGESKKFYKTGDLCLEDKDNDLLYFGRLDNQVKIQGFRIELGEIEFHARASIGGKNAVAFIYQGQTGGNEIALCLEIDNLDKDAILNSLKAILPSYMVPSKVYNLEKFPLNTSDKVDRKQVINLFV</sequence>
<dbReference type="PROSITE" id="PS00455">
    <property type="entry name" value="AMP_BINDING"/>
    <property type="match status" value="1"/>
</dbReference>
<protein>
    <submittedName>
        <fullName evidence="2">AMP-binding protein</fullName>
    </submittedName>
</protein>
<comment type="caution">
    <text evidence="2">The sequence shown here is derived from an EMBL/GenBank/DDBJ whole genome shotgun (WGS) entry which is preliminary data.</text>
</comment>
<dbReference type="Pfam" id="PF00501">
    <property type="entry name" value="AMP-binding"/>
    <property type="match status" value="1"/>
</dbReference>
<keyword evidence="3" id="KW-1185">Reference proteome</keyword>
<dbReference type="EMBL" id="JBHUOS010000002">
    <property type="protein sequence ID" value="MFD2915303.1"/>
    <property type="molecule type" value="Genomic_DNA"/>
</dbReference>
<accession>A0ABW5ZTG1</accession>
<dbReference type="PANTHER" id="PTHR45527">
    <property type="entry name" value="NONRIBOSOMAL PEPTIDE SYNTHETASE"/>
    <property type="match status" value="1"/>
</dbReference>
<evidence type="ECO:0000313" key="3">
    <source>
        <dbReference type="Proteomes" id="UP001597548"/>
    </source>
</evidence>
<dbReference type="InterPro" id="IPR020845">
    <property type="entry name" value="AMP-binding_CS"/>
</dbReference>
<dbReference type="Gene3D" id="3.30.300.30">
    <property type="match status" value="1"/>
</dbReference>